<dbReference type="EMBL" id="CP109207">
    <property type="protein sequence ID" value="WUU55352.1"/>
    <property type="molecule type" value="Genomic_DNA"/>
</dbReference>
<organism evidence="1">
    <name type="scientific">Streptomyces althioticus</name>
    <dbReference type="NCBI Taxonomy" id="83380"/>
    <lineage>
        <taxon>Bacteria</taxon>
        <taxon>Bacillati</taxon>
        <taxon>Actinomycetota</taxon>
        <taxon>Actinomycetes</taxon>
        <taxon>Kitasatosporales</taxon>
        <taxon>Streptomycetaceae</taxon>
        <taxon>Streptomyces</taxon>
        <taxon>Streptomyces althioticus group</taxon>
    </lineage>
</organism>
<name>A0ABZ1YA75_9ACTN</name>
<protein>
    <recommendedName>
        <fullName evidence="2">DUF2256 domain-containing protein</fullName>
    </recommendedName>
</protein>
<dbReference type="GeneID" id="97451115"/>
<gene>
    <name evidence="1" type="ORF">OIE82_20375</name>
</gene>
<evidence type="ECO:0000313" key="1">
    <source>
        <dbReference type="EMBL" id="WUU55352.1"/>
    </source>
</evidence>
<dbReference type="RefSeq" id="WP_191881603.1">
    <property type="nucleotide sequence ID" value="NZ_CP109207.1"/>
</dbReference>
<evidence type="ECO:0008006" key="2">
    <source>
        <dbReference type="Google" id="ProtNLM"/>
    </source>
</evidence>
<reference evidence="1" key="1">
    <citation type="submission" date="2022-10" db="EMBL/GenBank/DDBJ databases">
        <title>The complete genomes of actinobacterial strains from the NBC collection.</title>
        <authorList>
            <person name="Joergensen T.S."/>
            <person name="Alvarez Arevalo M."/>
            <person name="Sterndorff E.B."/>
            <person name="Faurdal D."/>
            <person name="Vuksanovic O."/>
            <person name="Mourched A.-S."/>
            <person name="Charusanti P."/>
            <person name="Shaw S."/>
            <person name="Blin K."/>
            <person name="Weber T."/>
        </authorList>
    </citation>
    <scope>NUCLEOTIDE SEQUENCE [LARGE SCALE GENOMIC DNA]</scope>
    <source>
        <strain evidence="1">NBC 01686</strain>
    </source>
</reference>
<sequence length="52" mass="6396">MDGGTTGRTRPCKWCSVPVPQPRGRWRRRRYCSKRHRRWNRFWNAVMHLLDA</sequence>
<proteinExistence type="predicted"/>
<accession>A0ABZ1YA75</accession>